<organism evidence="1 2">
    <name type="scientific">Nitrosomonas nitrosa</name>
    <dbReference type="NCBI Taxonomy" id="52442"/>
    <lineage>
        <taxon>Bacteria</taxon>
        <taxon>Pseudomonadati</taxon>
        <taxon>Pseudomonadota</taxon>
        <taxon>Betaproteobacteria</taxon>
        <taxon>Nitrosomonadales</taxon>
        <taxon>Nitrosomonadaceae</taxon>
        <taxon>Nitrosomonas</taxon>
    </lineage>
</organism>
<name>A0A1I4MFP9_9PROT</name>
<accession>A0A1I4MFP9</accession>
<dbReference type="OrthoDB" id="257391at2"/>
<keyword evidence="2" id="KW-1185">Reference proteome</keyword>
<protein>
    <submittedName>
        <fullName evidence="1">Uncharacterized protein</fullName>
    </submittedName>
</protein>
<dbReference type="STRING" id="52442.SAMN05421880_10457"/>
<evidence type="ECO:0000313" key="1">
    <source>
        <dbReference type="EMBL" id="SFM01876.1"/>
    </source>
</evidence>
<dbReference type="AlphaFoldDB" id="A0A1I4MFP9"/>
<evidence type="ECO:0000313" key="2">
    <source>
        <dbReference type="Proteomes" id="UP000199561"/>
    </source>
</evidence>
<sequence>MKKHNELMTLMQIALISIFLVSVQSAFAHTRLRIPVIEENAANHGSNYNDVVIAHGCQNTTDGASTIDTLGTVIVFPDGKDSIIEVDGQPHTGPLTDFVANWLSPVTIIQDSSIFTHQEYIRDTLGNKLGFWTGGGKGLRAGFRGLVPFTTAGVVIEPTSCARSVTFVPAIADICEITDTNGFNNSTVQLWTAAVGSVFDGIGLHGYNSPATLKVNRSIAPLPASCGDGVDVVVKPSAEQLDRDFKIELEGQKIWPK</sequence>
<dbReference type="RefSeq" id="WP_090666504.1">
    <property type="nucleotide sequence ID" value="NZ_FOUF01000004.1"/>
</dbReference>
<proteinExistence type="predicted"/>
<reference evidence="1 2" key="1">
    <citation type="submission" date="2016-10" db="EMBL/GenBank/DDBJ databases">
        <authorList>
            <person name="de Groot N.N."/>
        </authorList>
    </citation>
    <scope>NUCLEOTIDE SEQUENCE [LARGE SCALE GENOMIC DNA]</scope>
    <source>
        <strain evidence="1 2">Nm146</strain>
    </source>
</reference>
<gene>
    <name evidence="1" type="ORF">SAMN05421880_10457</name>
</gene>
<dbReference type="Proteomes" id="UP000199561">
    <property type="component" value="Unassembled WGS sequence"/>
</dbReference>
<dbReference type="EMBL" id="FOUF01000004">
    <property type="protein sequence ID" value="SFM01876.1"/>
    <property type="molecule type" value="Genomic_DNA"/>
</dbReference>